<keyword evidence="2" id="KW-1185">Reference proteome</keyword>
<dbReference type="AlphaFoldDB" id="A0A8T0WE50"/>
<evidence type="ECO:0000313" key="2">
    <source>
        <dbReference type="Proteomes" id="UP000823388"/>
    </source>
</evidence>
<dbReference type="EMBL" id="CM029039">
    <property type="protein sequence ID" value="KAG2643604.1"/>
    <property type="molecule type" value="Genomic_DNA"/>
</dbReference>
<gene>
    <name evidence="1" type="ORF">PVAP13_2KG322600</name>
</gene>
<comment type="caution">
    <text evidence="1">The sequence shown here is derived from an EMBL/GenBank/DDBJ whole genome shotgun (WGS) entry which is preliminary data.</text>
</comment>
<dbReference type="Proteomes" id="UP000823388">
    <property type="component" value="Chromosome 2K"/>
</dbReference>
<proteinExistence type="predicted"/>
<sequence>MRTEGAAGAREARAAAALRGLDVLPLLRMLRGPLPALPRGRQLPAPTPPRG</sequence>
<protein>
    <submittedName>
        <fullName evidence="1">Uncharacterized protein</fullName>
    </submittedName>
</protein>
<reference evidence="1" key="1">
    <citation type="submission" date="2020-05" db="EMBL/GenBank/DDBJ databases">
        <title>WGS assembly of Panicum virgatum.</title>
        <authorList>
            <person name="Lovell J.T."/>
            <person name="Jenkins J."/>
            <person name="Shu S."/>
            <person name="Juenger T.E."/>
            <person name="Schmutz J."/>
        </authorList>
    </citation>
    <scope>NUCLEOTIDE SEQUENCE</scope>
    <source>
        <strain evidence="1">AP13</strain>
    </source>
</reference>
<name>A0A8T0WE50_PANVG</name>
<accession>A0A8T0WE50</accession>
<evidence type="ECO:0000313" key="1">
    <source>
        <dbReference type="EMBL" id="KAG2643604.1"/>
    </source>
</evidence>
<organism evidence="1 2">
    <name type="scientific">Panicum virgatum</name>
    <name type="common">Blackwell switchgrass</name>
    <dbReference type="NCBI Taxonomy" id="38727"/>
    <lineage>
        <taxon>Eukaryota</taxon>
        <taxon>Viridiplantae</taxon>
        <taxon>Streptophyta</taxon>
        <taxon>Embryophyta</taxon>
        <taxon>Tracheophyta</taxon>
        <taxon>Spermatophyta</taxon>
        <taxon>Magnoliopsida</taxon>
        <taxon>Liliopsida</taxon>
        <taxon>Poales</taxon>
        <taxon>Poaceae</taxon>
        <taxon>PACMAD clade</taxon>
        <taxon>Panicoideae</taxon>
        <taxon>Panicodae</taxon>
        <taxon>Paniceae</taxon>
        <taxon>Panicinae</taxon>
        <taxon>Panicum</taxon>
        <taxon>Panicum sect. Hiantes</taxon>
    </lineage>
</organism>